<dbReference type="RefSeq" id="XP_051785445.1">
    <property type="nucleotide sequence ID" value="XM_051929485.1"/>
</dbReference>
<evidence type="ECO:0000256" key="2">
    <source>
        <dbReference type="ARBA" id="ARBA00023242"/>
    </source>
</evidence>
<comment type="subcellular location">
    <subcellularLocation>
        <location evidence="1">Nucleus</location>
    </subcellularLocation>
</comment>
<dbReference type="GO" id="GO:0003950">
    <property type="term" value="F:NAD+ poly-ADP-ribosyltransferase activity"/>
    <property type="evidence" value="ECO:0007669"/>
    <property type="project" value="UniProtKB-UniRule"/>
</dbReference>
<feature type="domain" description="WWE" evidence="5">
    <location>
        <begin position="246"/>
        <end position="323"/>
    </location>
</feature>
<dbReference type="GO" id="GO:1990404">
    <property type="term" value="F:NAD+-protein mono-ADP-ribosyltransferase activity"/>
    <property type="evidence" value="ECO:0007669"/>
    <property type="project" value="TreeGrafter"/>
</dbReference>
<sequence length="577" mass="67285">MLHSADPVTASYKSYLITDPIVNSCDIPLKKRKCDFQANGSTAGHFGVTLINATHMVLQLPPNSNTNFPIWDSVQNSQVEVLWKVTPYKIDICIVPLSTVMILPKSDSHTVPEPQNNNFPPSTPDLASIFYEPVPKDLWINQATFLTKQMDNIKICDKFLLGCCTLNFDCIQHHTPYPFHWQLRRNDTYQWVSVSYAAQMHLEKLYCNADKDIVTLQDSNHTCTLDLVQKTILDSNIYNKARRLSNTSDAKVNPHFHTTWRIYWWNDYGWEKYKNSIVNQLEEKVINGESSCLFTLKGIQYMVDFVSLTQKNTLTGYVRKIKRRPVFRPLHTLLPHLKTLMLSEVRFYGQPLPQVRSGNPLDEFTSWYPPVWTPSFNKDEFTKIEVKQCEEVYLKIHQLFHKTMLETEVEIVNVYQIQNTFLWDKYRRQKEFMCIKYHDCKDSIERHLFHGTTEATIDTICKMNFDPRVAGKNGIAYGRGSYFARDASYSNGYAHKNLEGFQFMFLAKVLIGKTDLGKKKYYRPPPIHPKCKESELYDACVDQRFDPAIFVVFDSCQCYPFYLIKYRTLPNVINIFQ</sequence>
<dbReference type="GeneTree" id="ENSGT00940000155368"/>
<dbReference type="SUPFAM" id="SSF117839">
    <property type="entry name" value="WWE domain"/>
    <property type="match status" value="1"/>
</dbReference>
<dbReference type="InterPro" id="IPR051712">
    <property type="entry name" value="ARTD-AVP"/>
</dbReference>
<reference evidence="7" key="1">
    <citation type="submission" date="2021-06" db="EMBL/GenBank/DDBJ databases">
        <authorList>
            <consortium name="Wellcome Sanger Institute Data Sharing"/>
        </authorList>
    </citation>
    <scope>NUCLEOTIDE SEQUENCE [LARGE SCALE GENOMIC DNA]</scope>
</reference>
<dbReference type="PANTHER" id="PTHR45740">
    <property type="entry name" value="POLY [ADP-RIBOSE] POLYMERASE"/>
    <property type="match status" value="1"/>
</dbReference>
<keyword evidence="8" id="KW-1185">Reference proteome</keyword>
<dbReference type="InterPro" id="IPR037197">
    <property type="entry name" value="WWE_dom_sf"/>
</dbReference>
<dbReference type="Pfam" id="PF02825">
    <property type="entry name" value="WWE"/>
    <property type="match status" value="1"/>
</dbReference>
<dbReference type="Ensembl" id="ENSECRT00000012736.1">
    <property type="protein sequence ID" value="ENSECRP00000012522.1"/>
    <property type="gene ID" value="ENSECRG00000008351.1"/>
</dbReference>
<dbReference type="InterPro" id="IPR004170">
    <property type="entry name" value="WWE_dom"/>
</dbReference>
<evidence type="ECO:0000313" key="8">
    <source>
        <dbReference type="Proteomes" id="UP000694620"/>
    </source>
</evidence>
<evidence type="ECO:0000256" key="1">
    <source>
        <dbReference type="ARBA" id="ARBA00004123"/>
    </source>
</evidence>
<dbReference type="Gene3D" id="3.90.228.10">
    <property type="match status" value="1"/>
</dbReference>
<evidence type="ECO:0000259" key="5">
    <source>
        <dbReference type="PROSITE" id="PS50918"/>
    </source>
</evidence>
<evidence type="ECO:0000256" key="3">
    <source>
        <dbReference type="ARBA" id="ARBA00024347"/>
    </source>
</evidence>
<protein>
    <recommendedName>
        <fullName evidence="4">Poly [ADP-ribose] polymerase</fullName>
        <shortName evidence="4">PARP</shortName>
        <ecNumber evidence="4">2.4.2.-</ecNumber>
    </recommendedName>
</protein>
<dbReference type="Pfam" id="PF00644">
    <property type="entry name" value="PARP"/>
    <property type="match status" value="1"/>
</dbReference>
<dbReference type="GeneID" id="114654659"/>
<reference evidence="7" key="3">
    <citation type="submission" date="2025-09" db="UniProtKB">
        <authorList>
            <consortium name="Ensembl"/>
        </authorList>
    </citation>
    <scope>IDENTIFICATION</scope>
</reference>
<dbReference type="InterPro" id="IPR012317">
    <property type="entry name" value="Poly(ADP-ribose)pol_cat_dom"/>
</dbReference>
<dbReference type="PROSITE" id="PS51059">
    <property type="entry name" value="PARP_CATALYTIC"/>
    <property type="match status" value="1"/>
</dbReference>
<keyword evidence="4" id="KW-0328">Glycosyltransferase</keyword>
<dbReference type="PROSITE" id="PS50918">
    <property type="entry name" value="WWE"/>
    <property type="match status" value="1"/>
</dbReference>
<dbReference type="AlphaFoldDB" id="A0A8C4X8I1"/>
<dbReference type="RefSeq" id="XP_028661170.1">
    <property type="nucleotide sequence ID" value="XM_028805337.2"/>
</dbReference>
<organism evidence="7 8">
    <name type="scientific">Erpetoichthys calabaricus</name>
    <name type="common">Rope fish</name>
    <name type="synonym">Calamoichthys calabaricus</name>
    <dbReference type="NCBI Taxonomy" id="27687"/>
    <lineage>
        <taxon>Eukaryota</taxon>
        <taxon>Metazoa</taxon>
        <taxon>Chordata</taxon>
        <taxon>Craniata</taxon>
        <taxon>Vertebrata</taxon>
        <taxon>Euteleostomi</taxon>
        <taxon>Actinopterygii</taxon>
        <taxon>Polypteriformes</taxon>
        <taxon>Polypteridae</taxon>
        <taxon>Erpetoichthys</taxon>
    </lineage>
</organism>
<dbReference type="Proteomes" id="UP000694620">
    <property type="component" value="Chromosome 1"/>
</dbReference>
<reference evidence="7" key="2">
    <citation type="submission" date="2025-08" db="UniProtKB">
        <authorList>
            <consortium name="Ensembl"/>
        </authorList>
    </citation>
    <scope>IDENTIFICATION</scope>
</reference>
<evidence type="ECO:0000259" key="6">
    <source>
        <dbReference type="PROSITE" id="PS51059"/>
    </source>
</evidence>
<dbReference type="SUPFAM" id="SSF56399">
    <property type="entry name" value="ADP-ribosylation"/>
    <property type="match status" value="1"/>
</dbReference>
<dbReference type="PANTHER" id="PTHR45740:SF6">
    <property type="entry name" value="PROTEIN MONO-ADP-RIBOSYLTRANSFERASE PARP12"/>
    <property type="match status" value="1"/>
</dbReference>
<accession>A0A8C4X8I1</accession>
<evidence type="ECO:0000256" key="4">
    <source>
        <dbReference type="RuleBase" id="RU362114"/>
    </source>
</evidence>
<keyword evidence="4" id="KW-0520">NAD</keyword>
<feature type="domain" description="PARP catalytic" evidence="6">
    <location>
        <begin position="373"/>
        <end position="577"/>
    </location>
</feature>
<keyword evidence="4" id="KW-0808">Transferase</keyword>
<dbReference type="EC" id="2.4.2.-" evidence="4"/>
<dbReference type="CDD" id="cd01439">
    <property type="entry name" value="TCCD_inducible_PARP_like"/>
    <property type="match status" value="1"/>
</dbReference>
<keyword evidence="2" id="KW-0539">Nucleus</keyword>
<proteinExistence type="inferred from homology"/>
<dbReference type="OrthoDB" id="6133115at2759"/>
<dbReference type="GO" id="GO:0005634">
    <property type="term" value="C:nucleus"/>
    <property type="evidence" value="ECO:0007669"/>
    <property type="project" value="UniProtKB-SubCell"/>
</dbReference>
<gene>
    <name evidence="7" type="primary">LOC114654659</name>
</gene>
<evidence type="ECO:0000313" key="7">
    <source>
        <dbReference type="Ensembl" id="ENSECRP00000012522.1"/>
    </source>
</evidence>
<comment type="similarity">
    <text evidence="3">Belongs to the ARTD/PARP family.</text>
</comment>
<dbReference type="Gene3D" id="3.30.720.50">
    <property type="match status" value="1"/>
</dbReference>
<name>A0A8C4X8I1_ERPCA</name>